<dbReference type="EC" id="3.5.3.13" evidence="7"/>
<dbReference type="NCBIfam" id="TIGR02022">
    <property type="entry name" value="hutF"/>
    <property type="match status" value="1"/>
</dbReference>
<evidence type="ECO:0000256" key="4">
    <source>
        <dbReference type="ARBA" id="ARBA00022833"/>
    </source>
</evidence>
<accession>A0AA86L474</accession>
<dbReference type="KEGG" id="sgi:SGRAN_3308"/>
<feature type="domain" description="Amidohydrolase-related" evidence="5">
    <location>
        <begin position="46"/>
        <end position="422"/>
    </location>
</feature>
<dbReference type="SUPFAM" id="SSF51338">
    <property type="entry name" value="Composite domain of metallo-dependent hydrolases"/>
    <property type="match status" value="1"/>
</dbReference>
<keyword evidence="2" id="KW-0479">Metal-binding</keyword>
<evidence type="ECO:0000256" key="2">
    <source>
        <dbReference type="ARBA" id="ARBA00022723"/>
    </source>
</evidence>
<dbReference type="NCBIfam" id="NF006681">
    <property type="entry name" value="PRK09229.1-2"/>
    <property type="match status" value="1"/>
</dbReference>
<evidence type="ECO:0000259" key="6">
    <source>
        <dbReference type="Pfam" id="PF22429"/>
    </source>
</evidence>
<keyword evidence="3 7" id="KW-0378">Hydrolase</keyword>
<feature type="domain" description="Formimidoylglutamate deiminase N-terminal" evidence="6">
    <location>
        <begin position="7"/>
        <end position="41"/>
    </location>
</feature>
<comment type="cofactor">
    <cofactor evidence="1">
        <name>Zn(2+)</name>
        <dbReference type="ChEBI" id="CHEBI:29105"/>
    </cofactor>
</comment>
<dbReference type="InterPro" id="IPR032466">
    <property type="entry name" value="Metal_Hydrolase"/>
</dbReference>
<sequence length="448" mass="47686">MQQLWFRQALLPDGWRNAVLIAHEAGRITRVEPDSAAGSAEVHAVALPGLCNVHSHAFQRGMAGLSERGAGRDDDFWSWREVMYRFLARMTPDDVAAVAAQAYAEMLESGFTRVGEFHYLHHDPDGRPYADAAAMAGAIVAACDETGIGLTLLPVFYAHGNFGGAEPSPGQKRFLSSRDGFARLVEASRALLPADAKLGVAPHSLRAVTPAELAEVTALATDGPIHIHAAEQQREVDDCLAWSGRRPVEWLLDEAGIDARWCLIHATHLTDAECDALAARGAVAGLCPVTEANLGDGIFPATRYLRAGGRFGVGTDSNIAIDLASELRALEYSQRLRDRRRVLLAGNGQDSVGRTLFDAALAGGAQALGVTGGLSAGAPADMVSLDMTHPTLAGADPATLLDRWIFAGRTAPIDRVWRGGRLCVEGGRHVAAPAIAARYTATLERLLA</sequence>
<dbReference type="InterPro" id="IPR011059">
    <property type="entry name" value="Metal-dep_hydrolase_composite"/>
</dbReference>
<dbReference type="Proteomes" id="UP000058599">
    <property type="component" value="Chromosome"/>
</dbReference>
<dbReference type="InterPro" id="IPR006680">
    <property type="entry name" value="Amidohydro-rel"/>
</dbReference>
<dbReference type="Gene3D" id="3.20.20.140">
    <property type="entry name" value="Metal-dependent hydrolases"/>
    <property type="match status" value="1"/>
</dbReference>
<dbReference type="NCBIfam" id="NF006683">
    <property type="entry name" value="PRK09229.1-4"/>
    <property type="match status" value="1"/>
</dbReference>
<dbReference type="GO" id="GO:0046872">
    <property type="term" value="F:metal ion binding"/>
    <property type="evidence" value="ECO:0007669"/>
    <property type="project" value="UniProtKB-KW"/>
</dbReference>
<dbReference type="AlphaFoldDB" id="A0AA86L474"/>
<dbReference type="Gene3D" id="2.30.40.10">
    <property type="entry name" value="Urease, subunit C, domain 1"/>
    <property type="match status" value="1"/>
</dbReference>
<evidence type="ECO:0000313" key="8">
    <source>
        <dbReference type="Proteomes" id="UP000058599"/>
    </source>
</evidence>
<dbReference type="InterPro" id="IPR010252">
    <property type="entry name" value="HutF"/>
</dbReference>
<gene>
    <name evidence="7" type="primary">hutF</name>
    <name evidence="7" type="ORF">SGRAN_3308</name>
</gene>
<dbReference type="EMBL" id="CP012199">
    <property type="protein sequence ID" value="AMG75651.1"/>
    <property type="molecule type" value="Genomic_DNA"/>
</dbReference>
<evidence type="ECO:0000256" key="3">
    <source>
        <dbReference type="ARBA" id="ARBA00022801"/>
    </source>
</evidence>
<dbReference type="Pfam" id="PF01979">
    <property type="entry name" value="Amidohydro_1"/>
    <property type="match status" value="1"/>
</dbReference>
<keyword evidence="4" id="KW-0862">Zinc</keyword>
<organism evidence="7 8">
    <name type="scientific">Sphingopyxis granuli</name>
    <dbReference type="NCBI Taxonomy" id="267128"/>
    <lineage>
        <taxon>Bacteria</taxon>
        <taxon>Pseudomonadati</taxon>
        <taxon>Pseudomonadota</taxon>
        <taxon>Alphaproteobacteria</taxon>
        <taxon>Sphingomonadales</taxon>
        <taxon>Sphingomonadaceae</taxon>
        <taxon>Sphingopyxis</taxon>
    </lineage>
</organism>
<keyword evidence="8" id="KW-1185">Reference proteome</keyword>
<evidence type="ECO:0000259" key="5">
    <source>
        <dbReference type="Pfam" id="PF01979"/>
    </source>
</evidence>
<name>A0AA86L474_9SPHN</name>
<dbReference type="GO" id="GO:0019239">
    <property type="term" value="F:deaminase activity"/>
    <property type="evidence" value="ECO:0007669"/>
    <property type="project" value="TreeGrafter"/>
</dbReference>
<dbReference type="PANTHER" id="PTHR11271">
    <property type="entry name" value="GUANINE DEAMINASE"/>
    <property type="match status" value="1"/>
</dbReference>
<dbReference type="NCBIfam" id="NF006684">
    <property type="entry name" value="PRK09229.1-5"/>
    <property type="match status" value="1"/>
</dbReference>
<evidence type="ECO:0000313" key="7">
    <source>
        <dbReference type="EMBL" id="AMG75651.1"/>
    </source>
</evidence>
<dbReference type="SUPFAM" id="SSF51556">
    <property type="entry name" value="Metallo-dependent hydrolases"/>
    <property type="match status" value="1"/>
</dbReference>
<protein>
    <submittedName>
        <fullName evidence="7">N-formimino-L-glutamate deiminase</fullName>
        <ecNumber evidence="7">3.5.3.13</ecNumber>
    </submittedName>
</protein>
<dbReference type="GO" id="GO:0050416">
    <property type="term" value="F:formimidoylglutamate deiminase activity"/>
    <property type="evidence" value="ECO:0007669"/>
    <property type="project" value="UniProtKB-EC"/>
</dbReference>
<dbReference type="Pfam" id="PF22429">
    <property type="entry name" value="HutF_N"/>
    <property type="match status" value="1"/>
</dbReference>
<dbReference type="PANTHER" id="PTHR11271:SF48">
    <property type="entry name" value="AMIDOHYDROLASE-RELATED DOMAIN-CONTAINING PROTEIN"/>
    <property type="match status" value="1"/>
</dbReference>
<dbReference type="RefSeq" id="WP_067185544.1">
    <property type="nucleotide sequence ID" value="NZ_CP012199.1"/>
</dbReference>
<dbReference type="InterPro" id="IPR055156">
    <property type="entry name" value="HutF-like_N"/>
</dbReference>
<reference evidence="7 8" key="1">
    <citation type="journal article" date="2016" name="BMC Genomics">
        <title>Genomic analysis of the nitrate-respiring Sphingopyxis granuli (formerly Sphingomonas macrogoltabida) strain TFA.</title>
        <authorList>
            <person name="Garcia-Romero I."/>
            <person name="Perez-Pulido A.J."/>
            <person name="Gonzalez-Flores Y.E."/>
            <person name="Reyes-Ramirez F."/>
            <person name="Santero E."/>
            <person name="Floriano B."/>
        </authorList>
    </citation>
    <scope>NUCLEOTIDE SEQUENCE [LARGE SCALE GENOMIC DNA]</scope>
    <source>
        <strain evidence="7 8">TFA</strain>
    </source>
</reference>
<evidence type="ECO:0000256" key="1">
    <source>
        <dbReference type="ARBA" id="ARBA00001947"/>
    </source>
</evidence>
<dbReference type="InterPro" id="IPR051607">
    <property type="entry name" value="Metallo-dep_hydrolases"/>
</dbReference>
<proteinExistence type="predicted"/>
<dbReference type="GO" id="GO:0005829">
    <property type="term" value="C:cytosol"/>
    <property type="evidence" value="ECO:0007669"/>
    <property type="project" value="TreeGrafter"/>
</dbReference>